<dbReference type="EMBL" id="OV696686">
    <property type="protein sequence ID" value="CAH1233376.1"/>
    <property type="molecule type" value="Genomic_DNA"/>
</dbReference>
<proteinExistence type="predicted"/>
<keyword evidence="2" id="KW-1185">Reference proteome</keyword>
<organism evidence="1 2">
    <name type="scientific">Branchiostoma lanceolatum</name>
    <name type="common">Common lancelet</name>
    <name type="synonym">Amphioxus lanceolatum</name>
    <dbReference type="NCBI Taxonomy" id="7740"/>
    <lineage>
        <taxon>Eukaryota</taxon>
        <taxon>Metazoa</taxon>
        <taxon>Chordata</taxon>
        <taxon>Cephalochordata</taxon>
        <taxon>Leptocardii</taxon>
        <taxon>Amphioxiformes</taxon>
        <taxon>Branchiostomatidae</taxon>
        <taxon>Branchiostoma</taxon>
    </lineage>
</organism>
<dbReference type="AlphaFoldDB" id="A0A8J9VBD4"/>
<sequence length="128" mass="14839">MESVYGYFANSNSRQARLKEMHAILDTDDVKLKCIHTPTGKSTMDTLRDMQGEEEGGTKFQEFRYSLVVNNGNTYFKGEKIRSTRQMRLAVDGMRQHLVNNLIDNMNYRLPDIGLFKAFRILDRKSLP</sequence>
<dbReference type="Proteomes" id="UP000838412">
    <property type="component" value="Chromosome 1"/>
</dbReference>
<evidence type="ECO:0000313" key="1">
    <source>
        <dbReference type="EMBL" id="CAH1233376.1"/>
    </source>
</evidence>
<gene>
    <name evidence="1" type="primary">Hypp708</name>
    <name evidence="1" type="ORF">BLAG_LOCUS2151</name>
</gene>
<name>A0A8J9VBD4_BRALA</name>
<dbReference type="OrthoDB" id="10059291at2759"/>
<accession>A0A8J9VBD4</accession>
<reference evidence="1" key="1">
    <citation type="submission" date="2022-01" db="EMBL/GenBank/DDBJ databases">
        <authorList>
            <person name="Braso-Vives M."/>
        </authorList>
    </citation>
    <scope>NUCLEOTIDE SEQUENCE</scope>
</reference>
<evidence type="ECO:0000313" key="2">
    <source>
        <dbReference type="Proteomes" id="UP000838412"/>
    </source>
</evidence>
<protein>
    <submittedName>
        <fullName evidence="1">Hypp708 protein</fullName>
    </submittedName>
</protein>